<organism evidence="1">
    <name type="scientific">marine sediment metagenome</name>
    <dbReference type="NCBI Taxonomy" id="412755"/>
    <lineage>
        <taxon>unclassified sequences</taxon>
        <taxon>metagenomes</taxon>
        <taxon>ecological metagenomes</taxon>
    </lineage>
</organism>
<dbReference type="AlphaFoldDB" id="X1G398"/>
<reference evidence="1" key="1">
    <citation type="journal article" date="2014" name="Front. Microbiol.">
        <title>High frequency of phylogenetically diverse reductive dehalogenase-homologous genes in deep subseafloor sedimentary metagenomes.</title>
        <authorList>
            <person name="Kawai M."/>
            <person name="Futagami T."/>
            <person name="Toyoda A."/>
            <person name="Takaki Y."/>
            <person name="Nishi S."/>
            <person name="Hori S."/>
            <person name="Arai W."/>
            <person name="Tsubouchi T."/>
            <person name="Morono Y."/>
            <person name="Uchiyama I."/>
            <person name="Ito T."/>
            <person name="Fujiyama A."/>
            <person name="Inagaki F."/>
            <person name="Takami H."/>
        </authorList>
    </citation>
    <scope>NUCLEOTIDE SEQUENCE</scope>
    <source>
        <strain evidence="1">Expedition CK06-06</strain>
    </source>
</reference>
<dbReference type="EMBL" id="BARU01005152">
    <property type="protein sequence ID" value="GAH27473.1"/>
    <property type="molecule type" value="Genomic_DNA"/>
</dbReference>
<feature type="non-terminal residue" evidence="1">
    <location>
        <position position="1"/>
    </location>
</feature>
<evidence type="ECO:0000313" key="1">
    <source>
        <dbReference type="EMBL" id="GAH27473.1"/>
    </source>
</evidence>
<name>X1G398_9ZZZZ</name>
<accession>X1G398</accession>
<comment type="caution">
    <text evidence="1">The sequence shown here is derived from an EMBL/GenBank/DDBJ whole genome shotgun (WGS) entry which is preliminary data.</text>
</comment>
<sequence>DNGFVGCEYFCNMTERCPLDDKSKCPVNLLWARIEEMAHPKRDLAKLCAVAEAERIVAGRMDEC</sequence>
<gene>
    <name evidence="1" type="ORF">S03H2_09952</name>
</gene>
<proteinExistence type="predicted"/>
<protein>
    <submittedName>
        <fullName evidence="1">Uncharacterized protein</fullName>
    </submittedName>
</protein>